<dbReference type="Pfam" id="PF00324">
    <property type="entry name" value="AA_permease"/>
    <property type="match status" value="1"/>
</dbReference>
<comment type="similarity">
    <text evidence="2">Belongs to the amino acid-polyamine-organocation (APC) superfamily. YAT (TC 2.A.3.10) family.</text>
</comment>
<dbReference type="Gene3D" id="1.20.1740.10">
    <property type="entry name" value="Amino acid/polyamine transporter I"/>
    <property type="match status" value="1"/>
</dbReference>
<dbReference type="GO" id="GO:0015171">
    <property type="term" value="F:amino acid transmembrane transporter activity"/>
    <property type="evidence" value="ECO:0007669"/>
    <property type="project" value="TreeGrafter"/>
</dbReference>
<feature type="transmembrane region" description="Helical" evidence="6">
    <location>
        <begin position="89"/>
        <end position="112"/>
    </location>
</feature>
<gene>
    <name evidence="8" type="ORF">Cboi02_000222400</name>
</gene>
<feature type="transmembrane region" description="Helical" evidence="6">
    <location>
        <begin position="56"/>
        <end position="77"/>
    </location>
</feature>
<dbReference type="InterPro" id="IPR050524">
    <property type="entry name" value="APC_YAT"/>
</dbReference>
<evidence type="ECO:0000256" key="6">
    <source>
        <dbReference type="SAM" id="Phobius"/>
    </source>
</evidence>
<dbReference type="PANTHER" id="PTHR43341">
    <property type="entry name" value="AMINO ACID PERMEASE"/>
    <property type="match status" value="1"/>
</dbReference>
<name>A0A9W6SZC1_CANBO</name>
<feature type="domain" description="Amino acid permease/ SLC12A" evidence="7">
    <location>
        <begin position="55"/>
        <end position="523"/>
    </location>
</feature>
<keyword evidence="3 6" id="KW-0812">Transmembrane</keyword>
<feature type="transmembrane region" description="Helical" evidence="6">
    <location>
        <begin position="466"/>
        <end position="487"/>
    </location>
</feature>
<feature type="transmembrane region" description="Helical" evidence="6">
    <location>
        <begin position="343"/>
        <end position="368"/>
    </location>
</feature>
<evidence type="ECO:0000256" key="1">
    <source>
        <dbReference type="ARBA" id="ARBA00004141"/>
    </source>
</evidence>
<feature type="transmembrane region" description="Helical" evidence="6">
    <location>
        <begin position="245"/>
        <end position="265"/>
    </location>
</feature>
<feature type="transmembrane region" description="Helical" evidence="6">
    <location>
        <begin position="286"/>
        <end position="306"/>
    </location>
</feature>
<protein>
    <submittedName>
        <fullName evidence="8">Unnamed protein product</fullName>
    </submittedName>
</protein>
<feature type="transmembrane region" description="Helical" evidence="6">
    <location>
        <begin position="388"/>
        <end position="408"/>
    </location>
</feature>
<keyword evidence="4 6" id="KW-1133">Transmembrane helix</keyword>
<feature type="transmembrane region" description="Helical" evidence="6">
    <location>
        <begin position="124"/>
        <end position="146"/>
    </location>
</feature>
<dbReference type="InterPro" id="IPR004841">
    <property type="entry name" value="AA-permease/SLC12A_dom"/>
</dbReference>
<evidence type="ECO:0000259" key="7">
    <source>
        <dbReference type="Pfam" id="PF00324"/>
    </source>
</evidence>
<evidence type="ECO:0000313" key="9">
    <source>
        <dbReference type="Proteomes" id="UP001165120"/>
    </source>
</evidence>
<feature type="transmembrane region" description="Helical" evidence="6">
    <location>
        <begin position="499"/>
        <end position="518"/>
    </location>
</feature>
<dbReference type="Proteomes" id="UP001165120">
    <property type="component" value="Unassembled WGS sequence"/>
</dbReference>
<evidence type="ECO:0000256" key="2">
    <source>
        <dbReference type="ARBA" id="ARBA00006983"/>
    </source>
</evidence>
<feature type="transmembrane region" description="Helical" evidence="6">
    <location>
        <begin position="198"/>
        <end position="215"/>
    </location>
</feature>
<evidence type="ECO:0000256" key="4">
    <source>
        <dbReference type="ARBA" id="ARBA00022989"/>
    </source>
</evidence>
<dbReference type="PANTHER" id="PTHR43341:SF15">
    <property type="entry name" value="GENERAL AMINO ACID PERMEASE AGP2"/>
    <property type="match status" value="1"/>
</dbReference>
<dbReference type="EMBL" id="BSXN01000639">
    <property type="protein sequence ID" value="GME69314.1"/>
    <property type="molecule type" value="Genomic_DNA"/>
</dbReference>
<comment type="caution">
    <text evidence="8">The sequence shown here is derived from an EMBL/GenBank/DDBJ whole genome shotgun (WGS) entry which is preliminary data.</text>
</comment>
<proteinExistence type="inferred from homology"/>
<keyword evidence="9" id="KW-1185">Reference proteome</keyword>
<evidence type="ECO:0000313" key="8">
    <source>
        <dbReference type="EMBL" id="GME69314.1"/>
    </source>
</evidence>
<accession>A0A9W6SZC1</accession>
<sequence>MSSYLRNPFSEKKQASETEIVEITDESDSITDHLSDKHLNDRFNYKTKRLLKPRHIHLIAIGGSIGTGLFVTIGSGLTKAGPAGLFMAFTIYSIVVLLVALSIGEIICYLPIDSPFISFAGRLVDPAFEVVAGYNFYIMVSLYIPFEITAVNGMIHFWRSDYSPAAAFVPQMVVYLALNIFAVKWYGESEFILSIGKLILAISLFIFTFVVMVGGNPQHDAFGFRYWNDPGAFAEYITDGTLGHFQGFLAALFNSCFVIVAPEYIGMVAGECVNPREVLPVAFKTVVWRLIFFFIGGALSVGILVAYNDPSLVAAIANGAAGANVSPYVIAMKNLKINVLPHIVNVLCISSAFSAGNSYMYCSTRALYGLAKKGLAPKIFTWVTKSGVPIGALAMASAFSCLSLLQLGSTAKTALTWMINLTTSCQVTNYIYMSITHLCFYRACKVQGIDRSQMPLYTIVSKFQPYVSIFTLIMTTVIVGIMGYTGFLPSLGFDYETFLDYYLMVFINIAIFFGYKLIYRTKFVRPEDADLTTGLAEIEEHEAEYYKALSEKQEEHSKKYPKWLKGFMDWLL</sequence>
<dbReference type="GO" id="GO:0016020">
    <property type="term" value="C:membrane"/>
    <property type="evidence" value="ECO:0007669"/>
    <property type="project" value="UniProtKB-SubCell"/>
</dbReference>
<comment type="subcellular location">
    <subcellularLocation>
        <location evidence="1">Membrane</location>
        <topology evidence="1">Multi-pass membrane protein</topology>
    </subcellularLocation>
</comment>
<dbReference type="AlphaFoldDB" id="A0A9W6SZC1"/>
<dbReference type="PIRSF" id="PIRSF006060">
    <property type="entry name" value="AA_transporter"/>
    <property type="match status" value="1"/>
</dbReference>
<organism evidence="8 9">
    <name type="scientific">Candida boidinii</name>
    <name type="common">Yeast</name>
    <dbReference type="NCBI Taxonomy" id="5477"/>
    <lineage>
        <taxon>Eukaryota</taxon>
        <taxon>Fungi</taxon>
        <taxon>Dikarya</taxon>
        <taxon>Ascomycota</taxon>
        <taxon>Saccharomycotina</taxon>
        <taxon>Pichiomycetes</taxon>
        <taxon>Pichiales</taxon>
        <taxon>Pichiaceae</taxon>
        <taxon>Ogataea</taxon>
        <taxon>Ogataea/Candida clade</taxon>
    </lineage>
</organism>
<keyword evidence="5 6" id="KW-0472">Membrane</keyword>
<evidence type="ECO:0000256" key="5">
    <source>
        <dbReference type="ARBA" id="ARBA00023136"/>
    </source>
</evidence>
<feature type="transmembrane region" description="Helical" evidence="6">
    <location>
        <begin position="166"/>
        <end position="186"/>
    </location>
</feature>
<reference evidence="8" key="1">
    <citation type="submission" date="2023-04" db="EMBL/GenBank/DDBJ databases">
        <title>Candida boidinii NBRC 10035.</title>
        <authorList>
            <person name="Ichikawa N."/>
            <person name="Sato H."/>
            <person name="Tonouchi N."/>
        </authorList>
    </citation>
    <scope>NUCLEOTIDE SEQUENCE</scope>
    <source>
        <strain evidence="8">NBRC 10035</strain>
    </source>
</reference>
<evidence type="ECO:0000256" key="3">
    <source>
        <dbReference type="ARBA" id="ARBA00022692"/>
    </source>
</evidence>